<dbReference type="EMBL" id="JAAAIN010001653">
    <property type="protein sequence ID" value="KAG0301245.1"/>
    <property type="molecule type" value="Genomic_DNA"/>
</dbReference>
<dbReference type="CDD" id="cd24018">
    <property type="entry name" value="ASKHA_NBD_HK_fungi"/>
    <property type="match status" value="1"/>
</dbReference>
<dbReference type="PROSITE" id="PS00378">
    <property type="entry name" value="HEXOKINASE_1"/>
    <property type="match status" value="1"/>
</dbReference>
<organism evidence="12 13">
    <name type="scientific">Linnemannia gamsii</name>
    <dbReference type="NCBI Taxonomy" id="64522"/>
    <lineage>
        <taxon>Eukaryota</taxon>
        <taxon>Fungi</taxon>
        <taxon>Fungi incertae sedis</taxon>
        <taxon>Mucoromycota</taxon>
        <taxon>Mortierellomycotina</taxon>
        <taxon>Mortierellomycetes</taxon>
        <taxon>Mortierellales</taxon>
        <taxon>Mortierellaceae</taxon>
        <taxon>Linnemannia</taxon>
    </lineage>
</organism>
<dbReference type="GO" id="GO:0005739">
    <property type="term" value="C:mitochondrion"/>
    <property type="evidence" value="ECO:0007669"/>
    <property type="project" value="TreeGrafter"/>
</dbReference>
<dbReference type="InterPro" id="IPR001312">
    <property type="entry name" value="Hexokinase"/>
</dbReference>
<dbReference type="Gene3D" id="3.30.420.40">
    <property type="match status" value="1"/>
</dbReference>
<evidence type="ECO:0000256" key="3">
    <source>
        <dbReference type="ARBA" id="ARBA00022679"/>
    </source>
</evidence>
<dbReference type="InterPro" id="IPR022673">
    <property type="entry name" value="Hexokinase_C"/>
</dbReference>
<evidence type="ECO:0000256" key="6">
    <source>
        <dbReference type="ARBA" id="ARBA00022840"/>
    </source>
</evidence>
<dbReference type="Proteomes" id="UP000823405">
    <property type="component" value="Unassembled WGS sequence"/>
</dbReference>
<dbReference type="GO" id="GO:0006006">
    <property type="term" value="P:glucose metabolic process"/>
    <property type="evidence" value="ECO:0007669"/>
    <property type="project" value="TreeGrafter"/>
</dbReference>
<evidence type="ECO:0000256" key="5">
    <source>
        <dbReference type="ARBA" id="ARBA00022777"/>
    </source>
</evidence>
<dbReference type="InterPro" id="IPR019807">
    <property type="entry name" value="Hexokinase_BS"/>
</dbReference>
<evidence type="ECO:0000313" key="12">
    <source>
        <dbReference type="EMBL" id="KAG0301245.1"/>
    </source>
</evidence>
<proteinExistence type="inferred from homology"/>
<evidence type="ECO:0000256" key="8">
    <source>
        <dbReference type="RuleBase" id="RU362007"/>
    </source>
</evidence>
<dbReference type="OrthoDB" id="419537at2759"/>
<evidence type="ECO:0000259" key="10">
    <source>
        <dbReference type="Pfam" id="PF00349"/>
    </source>
</evidence>
<name>A0A9P6UI30_9FUNG</name>
<comment type="pathway">
    <text evidence="1">Carbohydrate degradation; glycolysis; D-glyceraldehyde 3-phosphate and glycerone phosphate from D-glucose: step 1/4.</text>
</comment>
<dbReference type="PANTHER" id="PTHR19443">
    <property type="entry name" value="HEXOKINASE"/>
    <property type="match status" value="1"/>
</dbReference>
<dbReference type="Pfam" id="PF03727">
    <property type="entry name" value="Hexokinase_2"/>
    <property type="match status" value="1"/>
</dbReference>
<comment type="similarity">
    <text evidence="2 8">Belongs to the hexokinase family.</text>
</comment>
<dbReference type="GO" id="GO:0008865">
    <property type="term" value="F:fructokinase activity"/>
    <property type="evidence" value="ECO:0007669"/>
    <property type="project" value="TreeGrafter"/>
</dbReference>
<keyword evidence="4 8" id="KW-0547">Nucleotide-binding</keyword>
<keyword evidence="7 8" id="KW-0324">Glycolysis</keyword>
<dbReference type="GO" id="GO:0005829">
    <property type="term" value="C:cytosol"/>
    <property type="evidence" value="ECO:0007669"/>
    <property type="project" value="TreeGrafter"/>
</dbReference>
<dbReference type="FunFam" id="3.30.420.40:FF:000034">
    <property type="entry name" value="Phosphotransferase"/>
    <property type="match status" value="1"/>
</dbReference>
<dbReference type="PANTHER" id="PTHR19443:SF30">
    <property type="entry name" value="GLUCOKINASE-1-RELATED"/>
    <property type="match status" value="1"/>
</dbReference>
<dbReference type="SUPFAM" id="SSF53067">
    <property type="entry name" value="Actin-like ATPase domain"/>
    <property type="match status" value="2"/>
</dbReference>
<accession>A0A9P6UI30</accession>
<dbReference type="GO" id="GO:0005536">
    <property type="term" value="F:D-glucose binding"/>
    <property type="evidence" value="ECO:0007669"/>
    <property type="project" value="InterPro"/>
</dbReference>
<dbReference type="InterPro" id="IPR043129">
    <property type="entry name" value="ATPase_NBD"/>
</dbReference>
<dbReference type="Pfam" id="PF00349">
    <property type="entry name" value="Hexokinase_1"/>
    <property type="match status" value="1"/>
</dbReference>
<gene>
    <name evidence="12" type="primary">GLK1_4</name>
    <name evidence="12" type="ORF">BGZ97_002862</name>
</gene>
<dbReference type="GO" id="GO:0001678">
    <property type="term" value="P:intracellular glucose homeostasis"/>
    <property type="evidence" value="ECO:0007669"/>
    <property type="project" value="InterPro"/>
</dbReference>
<dbReference type="PRINTS" id="PR00475">
    <property type="entry name" value="HEXOKINASE"/>
</dbReference>
<keyword evidence="3 8" id="KW-0808">Transferase</keyword>
<dbReference type="GO" id="GO:0006096">
    <property type="term" value="P:glycolytic process"/>
    <property type="evidence" value="ECO:0007669"/>
    <property type="project" value="UniProtKB-KW"/>
</dbReference>
<dbReference type="InterPro" id="IPR022672">
    <property type="entry name" value="Hexokinase_N"/>
</dbReference>
<evidence type="ECO:0000256" key="1">
    <source>
        <dbReference type="ARBA" id="ARBA00004888"/>
    </source>
</evidence>
<evidence type="ECO:0000256" key="7">
    <source>
        <dbReference type="ARBA" id="ARBA00023152"/>
    </source>
</evidence>
<sequence length="526" mass="57596">MSASFTPTPTPTHTHTNKPHSRWSDKQSKVLGDLAEEFSVSTSQLERLTTAFIDQMQAGLAGDQKSTDLAMIPTFVSGRPDGHERGSYLALDLGGTNLRVCLIALKGNNDFESHSKAFKVSDHLQEAHISELMDFIAISIRDFITSEHISSKIVEHPSGSETLELGFTFSFPVTQTAIDAGMLLRWTKGFSCPGAVGNDIVQLLQEALNRNEVNVHVAALVNDTVGTLLAHSYKHPNTFIGAIFGTGTNGAYVEDTRGIKTMTTPTTEEMIINIEWGNYDKDKRFLPVTIFDNKLDRESINPGVHVFEKMISGMYLGEITRNILLHLIDQRLLFDGTSSAKLNQHWSFETKYMSQIESDTSVTLIPIAQILEQDLGIYLNTQVDREIVKFVCQLVGKRAARLSAMATAAVIRRGLSVEGRLAGHGYPLKLSQGDHAIGSNVNKNGTNVHESTDSVVNQGLQPIHVGIDGSVFEHYPHFEERMVEGLTELLGPRTKDIVVLGIARDGSGVGAALAALIATKNVVYSR</sequence>
<evidence type="ECO:0000256" key="9">
    <source>
        <dbReference type="SAM" id="MobiDB-lite"/>
    </source>
</evidence>
<dbReference type="GO" id="GO:0004340">
    <property type="term" value="F:glucokinase activity"/>
    <property type="evidence" value="ECO:0007669"/>
    <property type="project" value="TreeGrafter"/>
</dbReference>
<dbReference type="GO" id="GO:0005524">
    <property type="term" value="F:ATP binding"/>
    <property type="evidence" value="ECO:0007669"/>
    <property type="project" value="UniProtKB-UniRule"/>
</dbReference>
<feature type="domain" description="Hexokinase C-terminal" evidence="11">
    <location>
        <begin position="240"/>
        <end position="516"/>
    </location>
</feature>
<feature type="region of interest" description="Disordered" evidence="9">
    <location>
        <begin position="1"/>
        <end position="25"/>
    </location>
</feature>
<keyword evidence="5 8" id="KW-0418">Kinase</keyword>
<dbReference type="AlphaFoldDB" id="A0A9P6UI30"/>
<dbReference type="Gene3D" id="3.40.367.20">
    <property type="match status" value="1"/>
</dbReference>
<comment type="caution">
    <text evidence="12">The sequence shown here is derived from an EMBL/GenBank/DDBJ whole genome shotgun (WGS) entry which is preliminary data.</text>
</comment>
<evidence type="ECO:0000256" key="2">
    <source>
        <dbReference type="ARBA" id="ARBA00009225"/>
    </source>
</evidence>
<evidence type="ECO:0000256" key="4">
    <source>
        <dbReference type="ARBA" id="ARBA00022741"/>
    </source>
</evidence>
<dbReference type="PROSITE" id="PS51748">
    <property type="entry name" value="HEXOKINASE_2"/>
    <property type="match status" value="1"/>
</dbReference>
<reference evidence="12" key="1">
    <citation type="journal article" date="2020" name="Fungal Divers.">
        <title>Resolving the Mortierellaceae phylogeny through synthesis of multi-gene phylogenetics and phylogenomics.</title>
        <authorList>
            <person name="Vandepol N."/>
            <person name="Liber J."/>
            <person name="Desiro A."/>
            <person name="Na H."/>
            <person name="Kennedy M."/>
            <person name="Barry K."/>
            <person name="Grigoriev I.V."/>
            <person name="Miller A.N."/>
            <person name="O'Donnell K."/>
            <person name="Stajich J.E."/>
            <person name="Bonito G."/>
        </authorList>
    </citation>
    <scope>NUCLEOTIDE SEQUENCE</scope>
    <source>
        <strain evidence="12">NVP60</strain>
    </source>
</reference>
<dbReference type="EC" id="2.7.1.-" evidence="8"/>
<feature type="domain" description="Hexokinase N-terminal" evidence="10">
    <location>
        <begin position="33"/>
        <end position="233"/>
    </location>
</feature>
<evidence type="ECO:0000313" key="13">
    <source>
        <dbReference type="Proteomes" id="UP000823405"/>
    </source>
</evidence>
<keyword evidence="6 8" id="KW-0067">ATP-binding</keyword>
<keyword evidence="13" id="KW-1185">Reference proteome</keyword>
<evidence type="ECO:0000259" key="11">
    <source>
        <dbReference type="Pfam" id="PF03727"/>
    </source>
</evidence>
<protein>
    <recommendedName>
        <fullName evidence="8">Phosphotransferase</fullName>
        <ecNumber evidence="8">2.7.1.-</ecNumber>
    </recommendedName>
</protein>